<evidence type="ECO:0000313" key="3">
    <source>
        <dbReference type="EMBL" id="KAF6312553.1"/>
    </source>
</evidence>
<dbReference type="InterPro" id="IPR040441">
    <property type="entry name" value="CFA20/CFAP20DC"/>
</dbReference>
<feature type="region of interest" description="Disordered" evidence="1">
    <location>
        <begin position="451"/>
        <end position="528"/>
    </location>
</feature>
<dbReference type="Proteomes" id="UP000585614">
    <property type="component" value="Unassembled WGS sequence"/>
</dbReference>
<reference evidence="3 4" key="1">
    <citation type="journal article" date="2020" name="Nature">
        <title>Six reference-quality genomes reveal evolution of bat adaptations.</title>
        <authorList>
            <person name="Jebb D."/>
            <person name="Huang Z."/>
            <person name="Pippel M."/>
            <person name="Hughes G.M."/>
            <person name="Lavrichenko K."/>
            <person name="Devanna P."/>
            <person name="Winkler S."/>
            <person name="Jermiin L.S."/>
            <person name="Skirmuntt E.C."/>
            <person name="Katzourakis A."/>
            <person name="Burkitt-Gray L."/>
            <person name="Ray D.A."/>
            <person name="Sullivan K.A.M."/>
            <person name="Roscito J.G."/>
            <person name="Kirilenko B.M."/>
            <person name="Davalos L.M."/>
            <person name="Corthals A.P."/>
            <person name="Power M.L."/>
            <person name="Jones G."/>
            <person name="Ransome R.D."/>
            <person name="Dechmann D.K.N."/>
            <person name="Locatelli A.G."/>
            <person name="Puechmaille S.J."/>
            <person name="Fedrigo O."/>
            <person name="Jarvis E.D."/>
            <person name="Hiller M."/>
            <person name="Vernes S.C."/>
            <person name="Myers E.W."/>
            <person name="Teeling E.C."/>
        </authorList>
    </citation>
    <scope>NUCLEOTIDE SEQUENCE [LARGE SCALE GENOMIC DNA]</scope>
    <source>
        <strain evidence="3">MRhiFer1</strain>
        <tissue evidence="3">Lung</tissue>
    </source>
</reference>
<dbReference type="InterPro" id="IPR007714">
    <property type="entry name" value="CFA20_dom"/>
</dbReference>
<protein>
    <recommendedName>
        <fullName evidence="2">CFA20 domain-containing protein</fullName>
    </recommendedName>
</protein>
<feature type="compositionally biased region" description="Polar residues" evidence="1">
    <location>
        <begin position="269"/>
        <end position="283"/>
    </location>
</feature>
<dbReference type="PANTHER" id="PTHR12458">
    <property type="entry name" value="ORF PROTEIN"/>
    <property type="match status" value="1"/>
</dbReference>
<name>A0A7J7UI56_RHIFE</name>
<dbReference type="EMBL" id="JACAGC010000016">
    <property type="protein sequence ID" value="KAF6312553.1"/>
    <property type="molecule type" value="Genomic_DNA"/>
</dbReference>
<evidence type="ECO:0000313" key="4">
    <source>
        <dbReference type="Proteomes" id="UP000585614"/>
    </source>
</evidence>
<accession>A0A7J7UI56</accession>
<feature type="compositionally biased region" description="Low complexity" evidence="1">
    <location>
        <begin position="284"/>
        <end position="293"/>
    </location>
</feature>
<organism evidence="3 4">
    <name type="scientific">Rhinolophus ferrumequinum</name>
    <name type="common">Greater horseshoe bat</name>
    <dbReference type="NCBI Taxonomy" id="59479"/>
    <lineage>
        <taxon>Eukaryota</taxon>
        <taxon>Metazoa</taxon>
        <taxon>Chordata</taxon>
        <taxon>Craniata</taxon>
        <taxon>Vertebrata</taxon>
        <taxon>Euteleostomi</taxon>
        <taxon>Mammalia</taxon>
        <taxon>Eutheria</taxon>
        <taxon>Laurasiatheria</taxon>
        <taxon>Chiroptera</taxon>
        <taxon>Yinpterochiroptera</taxon>
        <taxon>Rhinolophoidea</taxon>
        <taxon>Rhinolophidae</taxon>
        <taxon>Rhinolophinae</taxon>
        <taxon>Rhinolophus</taxon>
    </lineage>
</organism>
<feature type="region of interest" description="Disordered" evidence="1">
    <location>
        <begin position="217"/>
        <end position="294"/>
    </location>
</feature>
<evidence type="ECO:0000256" key="1">
    <source>
        <dbReference type="SAM" id="MobiDB-lite"/>
    </source>
</evidence>
<feature type="domain" description="CFA20" evidence="2">
    <location>
        <begin position="3"/>
        <end position="49"/>
    </location>
</feature>
<feature type="compositionally biased region" description="Polar residues" evidence="1">
    <location>
        <begin position="252"/>
        <end position="261"/>
    </location>
</feature>
<gene>
    <name evidence="3" type="ORF">mRhiFer1_001875</name>
</gene>
<feature type="compositionally biased region" description="Basic residues" evidence="1">
    <location>
        <begin position="235"/>
        <end position="244"/>
    </location>
</feature>
<proteinExistence type="predicted"/>
<feature type="compositionally biased region" description="Polar residues" evidence="1">
    <location>
        <begin position="506"/>
        <end position="517"/>
    </location>
</feature>
<feature type="compositionally biased region" description="Low complexity" evidence="1">
    <location>
        <begin position="451"/>
        <end position="461"/>
    </location>
</feature>
<dbReference type="AlphaFoldDB" id="A0A7J7UI56"/>
<feature type="region of interest" description="Disordered" evidence="1">
    <location>
        <begin position="164"/>
        <end position="204"/>
    </location>
</feature>
<evidence type="ECO:0000259" key="2">
    <source>
        <dbReference type="Pfam" id="PF05018"/>
    </source>
</evidence>
<dbReference type="Pfam" id="PF05018">
    <property type="entry name" value="CFA20_dom"/>
    <property type="match status" value="1"/>
</dbReference>
<sequence>MIKRKIWCNLCIDLVAFTSEIFKGAVFQSLDGIIVSANCKLRKIFTLKSKPQDTADKDAGYGIPFPADEPTDIIPRSCQLTTDVPQVTQLLNMTKFRQTEIKFGGHPLNSTESETDQLVNRGTGNVRNNKNPDVCHIAFGSKVLGPPPLSGRRNNRIASETMRFIGSKNNQSCPPSTVEKGVNSAEMSTLLTSESEEQGDKENTRQIKQTVPIPAANLHIMQPHPPQETSADKKNNRRRLRLKSTSKERTETPSGSSSGNNRNEDKVTNALTTGSQQRAGTLNPSSPAPQSSDQADEWIFPENHDHIPHLASSRQSLLLNDSCHTSQLWLEASNEHDQQAEETQLVPKDIFTFSSRPRSAPHGKIQNMSPEGCPFVLDLKEDTSVTQLEDDCYDGDSSEEEYDWRNYQPSQMSESELQMLASLRRQQNEELEDTGASHGLSASQVDNCNVSISTSSDDTTTWNSCLPPPVNQGRHYQKEMNPPSPSNPRDWLNMLSPPIVPPGQQPAEQHQDSSGSLSAPGEEDLSIEEDEEVLTLLYDPCLNCYFDPQTGKYYELV</sequence>
<comment type="caution">
    <text evidence="3">The sequence shown here is derived from an EMBL/GenBank/DDBJ whole genome shotgun (WGS) entry which is preliminary data.</text>
</comment>